<reference evidence="3 4" key="1">
    <citation type="submission" date="2013-08" db="EMBL/GenBank/DDBJ databases">
        <title>Intrasporangium oryzae NRRL B-24470.</title>
        <authorList>
            <person name="Liu H."/>
            <person name="Wang G."/>
        </authorList>
    </citation>
    <scope>NUCLEOTIDE SEQUENCE [LARGE SCALE GENOMIC DNA]</scope>
    <source>
        <strain evidence="3 4">NRRL B-24470</strain>
    </source>
</reference>
<dbReference type="PANTHER" id="PTHR43802:SF1">
    <property type="entry name" value="IP11341P-RELATED"/>
    <property type="match status" value="1"/>
</dbReference>
<dbReference type="eggNOG" id="COG1024">
    <property type="taxonomic scope" value="Bacteria"/>
</dbReference>
<dbReference type="PANTHER" id="PTHR43802">
    <property type="entry name" value="ENOYL-COA HYDRATASE"/>
    <property type="match status" value="1"/>
</dbReference>
<dbReference type="InterPro" id="IPR001753">
    <property type="entry name" value="Enoyl-CoA_hydra/iso"/>
</dbReference>
<sequence>MTSTSRAVPGAPVVYGVHGGVATIELNRPESSNALDLPLAGALLAALDAAAADDGVRVVLLLGRGRLFCGGGDVAAMAAARDRGAFLRELADAAHQVVRRLDVLEKPVVAGVQGAAAGAGLALTLSADLVIAGESATFLTAYTAIGLTPDCGTSWLLPRAVGLGRALDLVLTGRRLSAAEAVELGIAARTCPDAEVPAVARAVAERLASGPAYALGQSRRLLRSAQSSTLDEHLDREAAAIAAAGATDEAAALVDAFVEGRR</sequence>
<name>W9GD16_9MICO</name>
<dbReference type="RefSeq" id="WP_051510219.1">
    <property type="nucleotide sequence ID" value="NZ_AWSA01000008.1"/>
</dbReference>
<dbReference type="AlphaFoldDB" id="W9GD16"/>
<dbReference type="EMBL" id="AWSA01000008">
    <property type="protein sequence ID" value="EWT02718.1"/>
    <property type="molecule type" value="Genomic_DNA"/>
</dbReference>
<dbReference type="GO" id="GO:0003824">
    <property type="term" value="F:catalytic activity"/>
    <property type="evidence" value="ECO:0007669"/>
    <property type="project" value="InterPro"/>
</dbReference>
<proteinExistence type="inferred from homology"/>
<evidence type="ECO:0000313" key="3">
    <source>
        <dbReference type="EMBL" id="EWT02718.1"/>
    </source>
</evidence>
<organism evidence="3 4">
    <name type="scientific">Intrasporangium oryzae NRRL B-24470</name>
    <dbReference type="NCBI Taxonomy" id="1386089"/>
    <lineage>
        <taxon>Bacteria</taxon>
        <taxon>Bacillati</taxon>
        <taxon>Actinomycetota</taxon>
        <taxon>Actinomycetes</taxon>
        <taxon>Micrococcales</taxon>
        <taxon>Intrasporangiaceae</taxon>
        <taxon>Intrasporangium</taxon>
    </lineage>
</organism>
<dbReference type="PATRIC" id="fig|1386089.3.peg.1058"/>
<comment type="caution">
    <text evidence="3">The sequence shown here is derived from an EMBL/GenBank/DDBJ whole genome shotgun (WGS) entry which is preliminary data.</text>
</comment>
<gene>
    <name evidence="3" type="ORF">N865_04630</name>
</gene>
<dbReference type="InterPro" id="IPR029045">
    <property type="entry name" value="ClpP/crotonase-like_dom_sf"/>
</dbReference>
<dbReference type="Gene3D" id="3.90.226.10">
    <property type="entry name" value="2-enoyl-CoA Hydratase, Chain A, domain 1"/>
    <property type="match status" value="1"/>
</dbReference>
<dbReference type="STRING" id="1386089.N865_04630"/>
<comment type="similarity">
    <text evidence="1 2">Belongs to the enoyl-CoA hydratase/isomerase family.</text>
</comment>
<dbReference type="Proteomes" id="UP000019489">
    <property type="component" value="Unassembled WGS sequence"/>
</dbReference>
<evidence type="ECO:0000313" key="4">
    <source>
        <dbReference type="Proteomes" id="UP000019489"/>
    </source>
</evidence>
<accession>W9GD16</accession>
<dbReference type="OrthoDB" id="8452484at2"/>
<dbReference type="InterPro" id="IPR018376">
    <property type="entry name" value="Enoyl-CoA_hyd/isom_CS"/>
</dbReference>
<evidence type="ECO:0000256" key="1">
    <source>
        <dbReference type="ARBA" id="ARBA00005254"/>
    </source>
</evidence>
<dbReference type="CDD" id="cd06558">
    <property type="entry name" value="crotonase-like"/>
    <property type="match status" value="1"/>
</dbReference>
<evidence type="ECO:0000256" key="2">
    <source>
        <dbReference type="RuleBase" id="RU003707"/>
    </source>
</evidence>
<protein>
    <submittedName>
        <fullName evidence="3">Enoyl-CoA hydratase</fullName>
    </submittedName>
</protein>
<dbReference type="PROSITE" id="PS00166">
    <property type="entry name" value="ENOYL_COA_HYDRATASE"/>
    <property type="match status" value="1"/>
</dbReference>
<keyword evidence="4" id="KW-1185">Reference proteome</keyword>
<dbReference type="Pfam" id="PF00378">
    <property type="entry name" value="ECH_1"/>
    <property type="match status" value="1"/>
</dbReference>
<dbReference type="SUPFAM" id="SSF52096">
    <property type="entry name" value="ClpP/crotonase"/>
    <property type="match status" value="1"/>
</dbReference>